<dbReference type="Proteomes" id="UP000546642">
    <property type="component" value="Unassembled WGS sequence"/>
</dbReference>
<dbReference type="AlphaFoldDB" id="A0A7W9YLP8"/>
<evidence type="ECO:0000313" key="1">
    <source>
        <dbReference type="EMBL" id="MBB6173866.1"/>
    </source>
</evidence>
<protein>
    <submittedName>
        <fullName evidence="1">Uncharacterized protein</fullName>
    </submittedName>
</protein>
<organism evidence="1 2">
    <name type="scientific">Nocardiopsis mwathae</name>
    <dbReference type="NCBI Taxonomy" id="1472723"/>
    <lineage>
        <taxon>Bacteria</taxon>
        <taxon>Bacillati</taxon>
        <taxon>Actinomycetota</taxon>
        <taxon>Actinomycetes</taxon>
        <taxon>Streptosporangiales</taxon>
        <taxon>Nocardiopsidaceae</taxon>
        <taxon>Nocardiopsis</taxon>
    </lineage>
</organism>
<evidence type="ECO:0000313" key="2">
    <source>
        <dbReference type="Proteomes" id="UP000546642"/>
    </source>
</evidence>
<comment type="caution">
    <text evidence="1">The sequence shown here is derived from an EMBL/GenBank/DDBJ whole genome shotgun (WGS) entry which is preliminary data.</text>
</comment>
<proteinExistence type="predicted"/>
<reference evidence="1 2" key="1">
    <citation type="submission" date="2020-08" db="EMBL/GenBank/DDBJ databases">
        <title>Sequencing the genomes of 1000 actinobacteria strains.</title>
        <authorList>
            <person name="Klenk H.-P."/>
        </authorList>
    </citation>
    <scope>NUCLEOTIDE SEQUENCE [LARGE SCALE GENOMIC DNA]</scope>
    <source>
        <strain evidence="1 2">DSM 46659</strain>
    </source>
</reference>
<sequence>MNGPLRTWTVASRKELEAWARYHGTTVAIAEQAWDHITYRAEAVDRDGTRFRCTYREQIPPRVAGKRRAHTYTVTMFHGPGGASCYHVREVTPEPGAGDDPARLAELLAAAEIQHERRALCGASVENLTVLTTERTYPADGPERVRV</sequence>
<keyword evidence="2" id="KW-1185">Reference proteome</keyword>
<dbReference type="EMBL" id="JACHDS010000001">
    <property type="protein sequence ID" value="MBB6173866.1"/>
    <property type="molecule type" value="Genomic_DNA"/>
</dbReference>
<gene>
    <name evidence="1" type="ORF">HNR23_003926</name>
</gene>
<accession>A0A7W9YLP8</accession>
<dbReference type="RefSeq" id="WP_184077537.1">
    <property type="nucleotide sequence ID" value="NZ_JACHDS010000001.1"/>
</dbReference>
<name>A0A7W9YLP8_9ACTN</name>